<reference evidence="2" key="2">
    <citation type="submission" date="2022-08" db="EMBL/GenBank/DDBJ databases">
        <title>Genome Sequencing of Bacteroides fragilis Group Isolates with Nanopore Technology.</title>
        <authorList>
            <person name="Tisza M.J."/>
            <person name="Smith D."/>
            <person name="Dekker J.P."/>
        </authorList>
    </citation>
    <scope>NUCLEOTIDE SEQUENCE</scope>
    <source>
        <strain evidence="2">BFG-351</strain>
        <strain evidence="3">BFG-527</strain>
    </source>
</reference>
<accession>A0A3E5G3W3</accession>
<dbReference type="Proteomes" id="UP001060104">
    <property type="component" value="Chromosome"/>
</dbReference>
<sequence>MNKVTLFFIMACIFYLKGYAQQTEVLTLGVFHFDFPNLDMQQISEEDQIDVLSPVYQKEIELIANKLAKFRPDAIVIEHPVTGQPKVDNLFKAYLAGKHKLSKSEVQQLGFRIAKLCHAKIYCADARGTQTARIEELLEDDSTKQYQDFEESFVHSPDSSLYFEDQPIFKQKGILPQLIHLNDPEHIKKDLGNYLIGHFKYESDKGDYTGTDFESGRWFNRNLRIFRNIQRTPKSARRILVIFGAAHMNLLNYLFECSPEYKLLDVNDYLK</sequence>
<keyword evidence="5" id="KW-1185">Reference proteome</keyword>
<protein>
    <submittedName>
        <fullName evidence="2">DUF5694 domain-containing protein</fullName>
    </submittedName>
</protein>
<evidence type="ECO:0000313" key="4">
    <source>
        <dbReference type="Proteomes" id="UP000095606"/>
    </source>
</evidence>
<evidence type="ECO:0000313" key="1">
    <source>
        <dbReference type="EMBL" id="CUQ27304.1"/>
    </source>
</evidence>
<evidence type="ECO:0000313" key="5">
    <source>
        <dbReference type="Proteomes" id="UP001060104"/>
    </source>
</evidence>
<dbReference type="EMBL" id="CZAE01000035">
    <property type="protein sequence ID" value="CUQ27304.1"/>
    <property type="molecule type" value="Genomic_DNA"/>
</dbReference>
<dbReference type="AlphaFoldDB" id="A0A3E5G3W3"/>
<dbReference type="Proteomes" id="UP000095606">
    <property type="component" value="Unassembled WGS sequence"/>
</dbReference>
<dbReference type="EMBL" id="CP103141">
    <property type="protein sequence ID" value="UVQ74702.1"/>
    <property type="molecule type" value="Genomic_DNA"/>
</dbReference>
<proteinExistence type="predicted"/>
<reference evidence="1 4" key="1">
    <citation type="submission" date="2015-09" db="EMBL/GenBank/DDBJ databases">
        <authorList>
            <consortium name="Pathogen Informatics"/>
        </authorList>
    </citation>
    <scope>NUCLEOTIDE SEQUENCE [LARGE SCALE GENOMIC DNA]</scope>
    <source>
        <strain evidence="1 4">2789STDY5834846</strain>
    </source>
</reference>
<evidence type="ECO:0000313" key="3">
    <source>
        <dbReference type="EMBL" id="UVQ74702.1"/>
    </source>
</evidence>
<dbReference type="Pfam" id="PF18950">
    <property type="entry name" value="DUF5694"/>
    <property type="match status" value="1"/>
</dbReference>
<name>A0A3E5G3W3_9BACE</name>
<dbReference type="RefSeq" id="WP_010539315.1">
    <property type="nucleotide sequence ID" value="NZ_CABMFH010000037.1"/>
</dbReference>
<evidence type="ECO:0000313" key="2">
    <source>
        <dbReference type="EMBL" id="MCS2794998.1"/>
    </source>
</evidence>
<gene>
    <name evidence="1" type="ORF">ERS852461_04795</name>
    <name evidence="2" type="ORF">NXW97_23905</name>
    <name evidence="3" type="ORF">NXY30_27860</name>
</gene>
<accession>A0A174UXZ3</accession>
<dbReference type="Proteomes" id="UP001204548">
    <property type="component" value="Unassembled WGS sequence"/>
</dbReference>
<dbReference type="GeneID" id="69592055"/>
<organism evidence="1 4">
    <name type="scientific">Bacteroides faecis</name>
    <dbReference type="NCBI Taxonomy" id="674529"/>
    <lineage>
        <taxon>Bacteria</taxon>
        <taxon>Pseudomonadati</taxon>
        <taxon>Bacteroidota</taxon>
        <taxon>Bacteroidia</taxon>
        <taxon>Bacteroidales</taxon>
        <taxon>Bacteroidaceae</taxon>
        <taxon>Bacteroides</taxon>
    </lineage>
</organism>
<dbReference type="EMBL" id="JANUTS010000001">
    <property type="protein sequence ID" value="MCS2794998.1"/>
    <property type="molecule type" value="Genomic_DNA"/>
</dbReference>
<dbReference type="InterPro" id="IPR043749">
    <property type="entry name" value="DUF5694"/>
</dbReference>